<evidence type="ECO:0000313" key="7">
    <source>
        <dbReference type="EMBL" id="CEE00771.1"/>
    </source>
</evidence>
<dbReference type="InterPro" id="IPR005801">
    <property type="entry name" value="ADC_synthase"/>
</dbReference>
<dbReference type="eggNOG" id="COG1169">
    <property type="taxonomic scope" value="Bacteria"/>
</dbReference>
<dbReference type="RefSeq" id="WP_034768563.1">
    <property type="nucleotide sequence ID" value="NZ_CCRF01000035.1"/>
</dbReference>
<dbReference type="PANTHER" id="PTHR42839:SF1">
    <property type="entry name" value="ISOCHORISMATE SYNTHASE MENF"/>
    <property type="match status" value="1"/>
</dbReference>
<feature type="domain" description="Chorismate-utilising enzyme C-terminal" evidence="6">
    <location>
        <begin position="199"/>
        <end position="452"/>
    </location>
</feature>
<evidence type="ECO:0000256" key="5">
    <source>
        <dbReference type="ARBA" id="ARBA00041564"/>
    </source>
</evidence>
<dbReference type="GO" id="GO:0008909">
    <property type="term" value="F:isochorismate synthase activity"/>
    <property type="evidence" value="ECO:0007669"/>
    <property type="project" value="UniProtKB-EC"/>
</dbReference>
<accession>A0A090IRR0</accession>
<dbReference type="SUPFAM" id="SSF56322">
    <property type="entry name" value="ADC synthase"/>
    <property type="match status" value="1"/>
</dbReference>
<reference evidence="7 8" key="1">
    <citation type="submission" date="2014-07" db="EMBL/GenBank/DDBJ databases">
        <authorList>
            <person name="Wibberg Daniel"/>
        </authorList>
    </citation>
    <scope>NUCLEOTIDE SEQUENCE [LARGE SCALE GENOMIC DNA]</scope>
</reference>
<keyword evidence="8" id="KW-1185">Reference proteome</keyword>
<name>A0A090IRR0_9BACI</name>
<sequence length="465" mass="51866">MLRAENQAIAHSNIIKQLETKQKTLFSLTTPIDPFDPVVFYKQGTPNTEGKRFFWKSANEDFYLVGVGAALLFSNLAKKNRFDDIHQFWKDIVQNAEIEGSSIIGTGPLLFGGFSFDPDTGKEQEWSDFGDTFFYLPKYMLTVVNGQHFLTFNQIMDPAGENKTSQYKHIEEYMNDLLARQSTVAVEQVSMTSCTEIGQAEWVKAVEDIVNLLKSTDIKKVVLARKMIIEFTKSPSIATVLEQLRRNQPGSFAFALESGSSCFLGASPERLVKKTGEEVLSTCLAGSAPRSKDPGEDEWLGKNLLNDAKNRYEHQLVVNMIKNALNPICTNLIVPEEPILMKTPAIQHLYTPITGRAKAGQSIFKMVERLHPTPALGGVPTIEALKIIREKEKMDRGLYAGPIGWTDFRGNGEFIVGIRSGLIQNNNAILYAGCGLVPDSNPQDELIETRIKFRPMLHALGGEEK</sequence>
<dbReference type="PRINTS" id="PR00095">
    <property type="entry name" value="ANTSNTHASEI"/>
</dbReference>
<evidence type="ECO:0000313" key="8">
    <source>
        <dbReference type="Proteomes" id="UP000040576"/>
    </source>
</evidence>
<keyword evidence="4" id="KW-0413">Isomerase</keyword>
<dbReference type="Gene3D" id="3.60.120.10">
    <property type="entry name" value="Anthranilate synthase"/>
    <property type="match status" value="1"/>
</dbReference>
<proteinExistence type="inferred from homology"/>
<dbReference type="InterPro" id="IPR004561">
    <property type="entry name" value="IsoChor_synthase"/>
</dbReference>
<evidence type="ECO:0000256" key="1">
    <source>
        <dbReference type="ARBA" id="ARBA00000799"/>
    </source>
</evidence>
<dbReference type="GO" id="GO:0009697">
    <property type="term" value="P:salicylic acid biosynthetic process"/>
    <property type="evidence" value="ECO:0007669"/>
    <property type="project" value="TreeGrafter"/>
</dbReference>
<organism evidence="7 8">
    <name type="scientific">Caldibacillus thermoamylovorans</name>
    <dbReference type="NCBI Taxonomy" id="35841"/>
    <lineage>
        <taxon>Bacteria</taxon>
        <taxon>Bacillati</taxon>
        <taxon>Bacillota</taxon>
        <taxon>Bacilli</taxon>
        <taxon>Bacillales</taxon>
        <taxon>Bacillaceae</taxon>
        <taxon>Caldibacillus</taxon>
    </lineage>
</organism>
<dbReference type="InterPro" id="IPR015890">
    <property type="entry name" value="Chorismate_C"/>
</dbReference>
<comment type="similarity">
    <text evidence="2">Belongs to the isochorismate synthase family.</text>
</comment>
<dbReference type="PANTHER" id="PTHR42839">
    <property type="entry name" value="ISOCHORISMATE SYNTHASE ENTC"/>
    <property type="match status" value="1"/>
</dbReference>
<protein>
    <recommendedName>
        <fullName evidence="3">isochorismate synthase</fullName>
        <ecNumber evidence="3">5.4.4.2</ecNumber>
    </recommendedName>
    <alternativeName>
        <fullName evidence="5">Isochorismate mutase</fullName>
    </alternativeName>
</protein>
<dbReference type="InterPro" id="IPR019999">
    <property type="entry name" value="Anth_synth_I-like"/>
</dbReference>
<dbReference type="Pfam" id="PF00425">
    <property type="entry name" value="Chorismate_bind"/>
    <property type="match status" value="1"/>
</dbReference>
<dbReference type="EMBL" id="CCRF01000035">
    <property type="protein sequence ID" value="CEE00771.1"/>
    <property type="molecule type" value="Genomic_DNA"/>
</dbReference>
<dbReference type="NCBIfam" id="TIGR00543">
    <property type="entry name" value="isochor_syn"/>
    <property type="match status" value="1"/>
</dbReference>
<evidence type="ECO:0000256" key="4">
    <source>
        <dbReference type="ARBA" id="ARBA00023235"/>
    </source>
</evidence>
<evidence type="ECO:0000256" key="3">
    <source>
        <dbReference type="ARBA" id="ARBA00012824"/>
    </source>
</evidence>
<comment type="catalytic activity">
    <reaction evidence="1">
        <text>chorismate = isochorismate</text>
        <dbReference type="Rhea" id="RHEA:18985"/>
        <dbReference type="ChEBI" id="CHEBI:29748"/>
        <dbReference type="ChEBI" id="CHEBI:29780"/>
        <dbReference type="EC" id="5.4.4.2"/>
    </reaction>
</comment>
<dbReference type="STRING" id="35841.B4167_3033"/>
<gene>
    <name evidence="7" type="ORF">BT1A1_0924</name>
</gene>
<evidence type="ECO:0000256" key="2">
    <source>
        <dbReference type="ARBA" id="ARBA00005297"/>
    </source>
</evidence>
<dbReference type="AlphaFoldDB" id="A0A090IRR0"/>
<dbReference type="EC" id="5.4.4.2" evidence="3"/>
<evidence type="ECO:0000259" key="6">
    <source>
        <dbReference type="Pfam" id="PF00425"/>
    </source>
</evidence>
<dbReference type="Proteomes" id="UP000040576">
    <property type="component" value="Unassembled WGS sequence"/>
</dbReference>
<dbReference type="PATRIC" id="fig|35841.6.peg.2840"/>